<dbReference type="PROSITE" id="PS00217">
    <property type="entry name" value="SUGAR_TRANSPORT_2"/>
    <property type="match status" value="1"/>
</dbReference>
<dbReference type="InterPro" id="IPR020846">
    <property type="entry name" value="MFS_dom"/>
</dbReference>
<proteinExistence type="inferred from homology"/>
<evidence type="ECO:0000259" key="9">
    <source>
        <dbReference type="PROSITE" id="PS50850"/>
    </source>
</evidence>
<feature type="domain" description="Major facilitator superfamily (MFS) profile" evidence="9">
    <location>
        <begin position="6"/>
        <end position="312"/>
    </location>
</feature>
<feature type="transmembrane region" description="Helical" evidence="7">
    <location>
        <begin position="49"/>
        <end position="70"/>
    </location>
</feature>
<dbReference type="EMBL" id="HBHW01016690">
    <property type="protein sequence ID" value="CAE0044977.1"/>
    <property type="molecule type" value="Transcribed_RNA"/>
</dbReference>
<evidence type="ECO:0000313" key="10">
    <source>
        <dbReference type="EMBL" id="CAE0044975.1"/>
    </source>
</evidence>
<dbReference type="InterPro" id="IPR050820">
    <property type="entry name" value="MFS_Sugar_Transporter"/>
</dbReference>
<feature type="signal peptide" evidence="8">
    <location>
        <begin position="1"/>
        <end position="18"/>
    </location>
</feature>
<feature type="transmembrane region" description="Helical" evidence="7">
    <location>
        <begin position="105"/>
        <end position="126"/>
    </location>
</feature>
<dbReference type="SUPFAM" id="SSF103473">
    <property type="entry name" value="MFS general substrate transporter"/>
    <property type="match status" value="1"/>
</dbReference>
<evidence type="ECO:0000256" key="1">
    <source>
        <dbReference type="ARBA" id="ARBA00004141"/>
    </source>
</evidence>
<protein>
    <recommendedName>
        <fullName evidence="9">Major facilitator superfamily (MFS) profile domain-containing protein</fullName>
    </recommendedName>
</protein>
<evidence type="ECO:0000256" key="3">
    <source>
        <dbReference type="ARBA" id="ARBA00022448"/>
    </source>
</evidence>
<evidence type="ECO:0000256" key="8">
    <source>
        <dbReference type="SAM" id="SignalP"/>
    </source>
</evidence>
<dbReference type="Pfam" id="PF00083">
    <property type="entry name" value="Sugar_tr"/>
    <property type="match status" value="1"/>
</dbReference>
<dbReference type="AlphaFoldDB" id="A0A7S2ZQ83"/>
<dbReference type="InterPro" id="IPR005829">
    <property type="entry name" value="Sugar_transporter_CS"/>
</dbReference>
<dbReference type="PANTHER" id="PTHR48023">
    <property type="entry name" value="D-XYLOSE-PROTON SYMPORTER-LIKE 2"/>
    <property type="match status" value="1"/>
</dbReference>
<feature type="transmembrane region" description="Helical" evidence="7">
    <location>
        <begin position="82"/>
        <end position="99"/>
    </location>
</feature>
<keyword evidence="5 7" id="KW-1133">Transmembrane helix</keyword>
<dbReference type="GO" id="GO:1904659">
    <property type="term" value="P:D-glucose transmembrane transport"/>
    <property type="evidence" value="ECO:0007669"/>
    <property type="project" value="TreeGrafter"/>
</dbReference>
<keyword evidence="4 7" id="KW-0812">Transmembrane</keyword>
<dbReference type="GO" id="GO:0022857">
    <property type="term" value="F:transmembrane transporter activity"/>
    <property type="evidence" value="ECO:0007669"/>
    <property type="project" value="InterPro"/>
</dbReference>
<feature type="transmembrane region" description="Helical" evidence="7">
    <location>
        <begin position="169"/>
        <end position="187"/>
    </location>
</feature>
<dbReference type="PROSITE" id="PS50850">
    <property type="entry name" value="MFS"/>
    <property type="match status" value="1"/>
</dbReference>
<dbReference type="InterPro" id="IPR005828">
    <property type="entry name" value="MFS_sugar_transport-like"/>
</dbReference>
<sequence length="312" mass="33243">MAWFRSFCTAAVVPLLYGMEVGATSNVLKAFQSMTEHGISSWETNLTGIKLSAVACAALIGAIPGTLAAIKIADRLGRKKELVAAALFLVIGSVLSSLAESFNSFVLGRALFGVGEGIGMHAALLYTGEIVPARWRGICGGSIEVVWVVGMFLTNLLGMMTKNSWSESYLSLVVVSIPFLAACFILPESPRWIILSRGSEGLAEAASTFRKLGSPEQESTDACNNILDSLQIDEEKGEASRKNEDGSQKALVVGIVLVLFQQLTGQPTILYHMGEIFYRAGVGQGGPVAVTAVKMIATVVRCKSRLLAEPRP</sequence>
<reference evidence="11" key="1">
    <citation type="submission" date="2021-01" db="EMBL/GenBank/DDBJ databases">
        <authorList>
            <person name="Corre E."/>
            <person name="Pelletier E."/>
            <person name="Niang G."/>
            <person name="Scheremetjew M."/>
            <person name="Finn R."/>
            <person name="Kale V."/>
            <person name="Holt S."/>
            <person name="Cochrane G."/>
            <person name="Meng A."/>
            <person name="Brown T."/>
            <person name="Cohen L."/>
        </authorList>
    </citation>
    <scope>NUCLEOTIDE SEQUENCE</scope>
    <source>
        <strain evidence="11">CCMP 769</strain>
    </source>
</reference>
<gene>
    <name evidence="10" type="ORF">RMAR00112_LOCUS12950</name>
    <name evidence="11" type="ORF">RMAR00112_LOCUS12952</name>
</gene>
<evidence type="ECO:0000256" key="6">
    <source>
        <dbReference type="ARBA" id="ARBA00023136"/>
    </source>
</evidence>
<comment type="subcellular location">
    <subcellularLocation>
        <location evidence="1">Membrane</location>
        <topology evidence="1">Multi-pass membrane protein</topology>
    </subcellularLocation>
</comment>
<evidence type="ECO:0000256" key="7">
    <source>
        <dbReference type="SAM" id="Phobius"/>
    </source>
</evidence>
<dbReference type="Gene3D" id="1.20.1250.20">
    <property type="entry name" value="MFS general substrate transporter like domains"/>
    <property type="match status" value="1"/>
</dbReference>
<dbReference type="InterPro" id="IPR036259">
    <property type="entry name" value="MFS_trans_sf"/>
</dbReference>
<name>A0A7S2ZQ83_9RHOD</name>
<evidence type="ECO:0000256" key="4">
    <source>
        <dbReference type="ARBA" id="ARBA00022692"/>
    </source>
</evidence>
<evidence type="ECO:0000313" key="11">
    <source>
        <dbReference type="EMBL" id="CAE0044977.1"/>
    </source>
</evidence>
<evidence type="ECO:0000256" key="2">
    <source>
        <dbReference type="ARBA" id="ARBA00010992"/>
    </source>
</evidence>
<keyword evidence="6 7" id="KW-0472">Membrane</keyword>
<dbReference type="GO" id="GO:0016020">
    <property type="term" value="C:membrane"/>
    <property type="evidence" value="ECO:0007669"/>
    <property type="project" value="UniProtKB-SubCell"/>
</dbReference>
<dbReference type="PANTHER" id="PTHR48023:SF4">
    <property type="entry name" value="D-XYLOSE-PROTON SYMPORTER-LIKE 2"/>
    <property type="match status" value="1"/>
</dbReference>
<keyword evidence="3" id="KW-0813">Transport</keyword>
<organism evidence="11">
    <name type="scientific">Rhodosorus marinus</name>
    <dbReference type="NCBI Taxonomy" id="101924"/>
    <lineage>
        <taxon>Eukaryota</taxon>
        <taxon>Rhodophyta</taxon>
        <taxon>Stylonematophyceae</taxon>
        <taxon>Stylonematales</taxon>
        <taxon>Stylonemataceae</taxon>
        <taxon>Rhodosorus</taxon>
    </lineage>
</organism>
<accession>A0A7S2ZQ83</accession>
<evidence type="ECO:0000256" key="5">
    <source>
        <dbReference type="ARBA" id="ARBA00022989"/>
    </source>
</evidence>
<keyword evidence="8" id="KW-0732">Signal</keyword>
<dbReference type="EMBL" id="HBHW01016688">
    <property type="protein sequence ID" value="CAE0044975.1"/>
    <property type="molecule type" value="Transcribed_RNA"/>
</dbReference>
<feature type="transmembrane region" description="Helical" evidence="7">
    <location>
        <begin position="138"/>
        <end position="157"/>
    </location>
</feature>
<comment type="similarity">
    <text evidence="2">Belongs to the major facilitator superfamily. Sugar transporter (TC 2.A.1.1) family.</text>
</comment>
<dbReference type="PROSITE" id="PS00216">
    <property type="entry name" value="SUGAR_TRANSPORT_1"/>
    <property type="match status" value="1"/>
</dbReference>
<feature type="chain" id="PRO_5035593623" description="Major facilitator superfamily (MFS) profile domain-containing protein" evidence="8">
    <location>
        <begin position="19"/>
        <end position="312"/>
    </location>
</feature>